<dbReference type="Proteomes" id="UP001642484">
    <property type="component" value="Unassembled WGS sequence"/>
</dbReference>
<keyword evidence="2" id="KW-1185">Reference proteome</keyword>
<comment type="caution">
    <text evidence="1">The sequence shown here is derived from an EMBL/GenBank/DDBJ whole genome shotgun (WGS) entry which is preliminary data.</text>
</comment>
<evidence type="ECO:0000313" key="2">
    <source>
        <dbReference type="Proteomes" id="UP001642484"/>
    </source>
</evidence>
<organism evidence="1 2">
    <name type="scientific">Durusdinium trenchii</name>
    <dbReference type="NCBI Taxonomy" id="1381693"/>
    <lineage>
        <taxon>Eukaryota</taxon>
        <taxon>Sar</taxon>
        <taxon>Alveolata</taxon>
        <taxon>Dinophyceae</taxon>
        <taxon>Suessiales</taxon>
        <taxon>Symbiodiniaceae</taxon>
        <taxon>Durusdinium</taxon>
    </lineage>
</organism>
<proteinExistence type="predicted"/>
<name>A0ABP0KDU4_9DINO</name>
<dbReference type="EMBL" id="CAXAMN010008224">
    <property type="protein sequence ID" value="CAK9024423.1"/>
    <property type="molecule type" value="Genomic_DNA"/>
</dbReference>
<reference evidence="1 2" key="1">
    <citation type="submission" date="2024-02" db="EMBL/GenBank/DDBJ databases">
        <authorList>
            <person name="Chen Y."/>
            <person name="Shah S."/>
            <person name="Dougan E. K."/>
            <person name="Thang M."/>
            <person name="Chan C."/>
        </authorList>
    </citation>
    <scope>NUCLEOTIDE SEQUENCE [LARGE SCALE GENOMIC DNA]</scope>
</reference>
<gene>
    <name evidence="1" type="ORF">CCMP2556_LOCUS15627</name>
</gene>
<evidence type="ECO:0000313" key="1">
    <source>
        <dbReference type="EMBL" id="CAK9024423.1"/>
    </source>
</evidence>
<sequence>MYRATVRNKSFVRSPAPARTGSCQAAKQLLRGDAEWWRRCRLWRSSLSEGPGLELREGVYVERRHLAVCLQRKLEGGHGEWLSRIEAPPLINERCEPDVLFFFGAWTAVL</sequence>
<protein>
    <submittedName>
        <fullName evidence="1">Uncharacterized protein</fullName>
    </submittedName>
</protein>
<accession>A0ABP0KDU4</accession>